<organism evidence="1 2">
    <name type="scientific">Dothistroma septosporum (strain NZE10 / CBS 128990)</name>
    <name type="common">Red band needle blight fungus</name>
    <name type="synonym">Mycosphaerella pini</name>
    <dbReference type="NCBI Taxonomy" id="675120"/>
    <lineage>
        <taxon>Eukaryota</taxon>
        <taxon>Fungi</taxon>
        <taxon>Dikarya</taxon>
        <taxon>Ascomycota</taxon>
        <taxon>Pezizomycotina</taxon>
        <taxon>Dothideomycetes</taxon>
        <taxon>Dothideomycetidae</taxon>
        <taxon>Mycosphaerellales</taxon>
        <taxon>Mycosphaerellaceae</taxon>
        <taxon>Dothistroma</taxon>
    </lineage>
</organism>
<dbReference type="EMBL" id="KB446547">
    <property type="protein sequence ID" value="EME38594.1"/>
    <property type="molecule type" value="Genomic_DNA"/>
</dbReference>
<dbReference type="OMA" id="NACKMIR"/>
<dbReference type="Proteomes" id="UP000016933">
    <property type="component" value="Unassembled WGS sequence"/>
</dbReference>
<dbReference type="OrthoDB" id="2951834at2759"/>
<protein>
    <submittedName>
        <fullName evidence="1">Uncharacterized protein</fullName>
    </submittedName>
</protein>
<dbReference type="PANTHER" id="PTHR42085:SF1">
    <property type="entry name" value="F-BOX DOMAIN-CONTAINING PROTEIN"/>
    <property type="match status" value="1"/>
</dbReference>
<reference evidence="1 2" key="2">
    <citation type="journal article" date="2012" name="PLoS Pathog.">
        <title>Diverse lifestyles and strategies of plant pathogenesis encoded in the genomes of eighteen Dothideomycetes fungi.</title>
        <authorList>
            <person name="Ohm R.A."/>
            <person name="Feau N."/>
            <person name="Henrissat B."/>
            <person name="Schoch C.L."/>
            <person name="Horwitz B.A."/>
            <person name="Barry K.W."/>
            <person name="Condon B.J."/>
            <person name="Copeland A.C."/>
            <person name="Dhillon B."/>
            <person name="Glaser F."/>
            <person name="Hesse C.N."/>
            <person name="Kosti I."/>
            <person name="LaButti K."/>
            <person name="Lindquist E.A."/>
            <person name="Lucas S."/>
            <person name="Salamov A.A."/>
            <person name="Bradshaw R.E."/>
            <person name="Ciuffetti L."/>
            <person name="Hamelin R.C."/>
            <person name="Kema G.H.J."/>
            <person name="Lawrence C."/>
            <person name="Scott J.A."/>
            <person name="Spatafora J.W."/>
            <person name="Turgeon B.G."/>
            <person name="de Wit P.J.G.M."/>
            <person name="Zhong S."/>
            <person name="Goodwin S.B."/>
            <person name="Grigoriev I.V."/>
        </authorList>
    </citation>
    <scope>NUCLEOTIDE SEQUENCE [LARGE SCALE GENOMIC DNA]</scope>
    <source>
        <strain evidence="2">NZE10 / CBS 128990</strain>
    </source>
</reference>
<dbReference type="HOGENOM" id="CLU_1366768_0_0_1"/>
<dbReference type="AlphaFoldDB" id="N1PDS8"/>
<dbReference type="PANTHER" id="PTHR42085">
    <property type="entry name" value="F-BOX DOMAIN-CONTAINING PROTEIN"/>
    <property type="match status" value="1"/>
</dbReference>
<evidence type="ECO:0000313" key="1">
    <source>
        <dbReference type="EMBL" id="EME38594.1"/>
    </source>
</evidence>
<gene>
    <name evidence="1" type="ORF">DOTSEDRAFT_181859</name>
</gene>
<name>N1PDS8_DOTSN</name>
<evidence type="ECO:0000313" key="2">
    <source>
        <dbReference type="Proteomes" id="UP000016933"/>
    </source>
</evidence>
<accession>N1PDS8</accession>
<dbReference type="InterPro" id="IPR038883">
    <property type="entry name" value="AN11006-like"/>
</dbReference>
<keyword evidence="2" id="KW-1185">Reference proteome</keyword>
<reference evidence="2" key="1">
    <citation type="journal article" date="2012" name="PLoS Genet.">
        <title>The genomes of the fungal plant pathogens Cladosporium fulvum and Dothistroma septosporum reveal adaptation to different hosts and lifestyles but also signatures of common ancestry.</title>
        <authorList>
            <person name="de Wit P.J.G.M."/>
            <person name="van der Burgt A."/>
            <person name="Oekmen B."/>
            <person name="Stergiopoulos I."/>
            <person name="Abd-Elsalam K.A."/>
            <person name="Aerts A.L."/>
            <person name="Bahkali A.H."/>
            <person name="Beenen H.G."/>
            <person name="Chettri P."/>
            <person name="Cox M.P."/>
            <person name="Datema E."/>
            <person name="de Vries R.P."/>
            <person name="Dhillon B."/>
            <person name="Ganley A.R."/>
            <person name="Griffiths S.A."/>
            <person name="Guo Y."/>
            <person name="Hamelin R.C."/>
            <person name="Henrissat B."/>
            <person name="Kabir M.S."/>
            <person name="Jashni M.K."/>
            <person name="Kema G."/>
            <person name="Klaubauf S."/>
            <person name="Lapidus A."/>
            <person name="Levasseur A."/>
            <person name="Lindquist E."/>
            <person name="Mehrabi R."/>
            <person name="Ohm R.A."/>
            <person name="Owen T.J."/>
            <person name="Salamov A."/>
            <person name="Schwelm A."/>
            <person name="Schijlen E."/>
            <person name="Sun H."/>
            <person name="van den Burg H.A."/>
            <person name="van Ham R.C.H.J."/>
            <person name="Zhang S."/>
            <person name="Goodwin S.B."/>
            <person name="Grigoriev I.V."/>
            <person name="Collemare J."/>
            <person name="Bradshaw R.E."/>
        </authorList>
    </citation>
    <scope>NUCLEOTIDE SEQUENCE [LARGE SCALE GENOMIC DNA]</scope>
    <source>
        <strain evidence="2">NZE10 / CBS 128990</strain>
    </source>
</reference>
<sequence length="211" mass="24772">MIICWLKPRRTLKDSLLLRQQQFHAQLRQQKSPLLTMPGELRNEIYRHVLLDTGRTSAVQYDSTGFTRPALLNACKMIRFEALKMFYLENKFETTVNKYNPSTMLRWYTHFDRLNIDAVEDCTVDDTQPSWANLVEWLRLYHACLVMNAPKCPDILCGLFRMSTTREIIIGGMVSTVEIMRKEPWKKVHKVLALWRAAFARQDDRWTADGS</sequence>
<dbReference type="eggNOG" id="ENOG502SWCA">
    <property type="taxonomic scope" value="Eukaryota"/>
</dbReference>
<proteinExistence type="predicted"/>